<keyword evidence="3" id="KW-0812">Transmembrane</keyword>
<accession>A0A3A9SLX7</accession>
<dbReference type="Pfam" id="PF06271">
    <property type="entry name" value="RDD"/>
    <property type="match status" value="1"/>
</dbReference>
<name>A0A3A9SLX7_MORCA</name>
<dbReference type="GeneID" id="66586625"/>
<evidence type="ECO:0000256" key="3">
    <source>
        <dbReference type="ARBA" id="ARBA00022692"/>
    </source>
</evidence>
<protein>
    <submittedName>
        <fullName evidence="6">RDD family protein</fullName>
    </submittedName>
</protein>
<keyword evidence="4" id="KW-1133">Transmembrane helix</keyword>
<keyword evidence="2" id="KW-1003">Cell membrane</keyword>
<dbReference type="InterPro" id="IPR010432">
    <property type="entry name" value="RDD"/>
</dbReference>
<sequence>MVTNTAVSHSPQYDDSEFEYAGFWIRFVACLVDNLIIMIIIAPYWFYNYQQMMAMPADQIPFYSVGDAILYSAGDAILNLVMAAAVVWFWVKKGATPGKMLFGLQVRDAKTGQFISVPRALLRYFSYLISSVILCLGLIWVGFDKKKQGWHDKIAKTVVVKRIR</sequence>
<dbReference type="PANTHER" id="PTHR36115:SF4">
    <property type="entry name" value="MEMBRANE PROTEIN"/>
    <property type="match status" value="1"/>
</dbReference>
<evidence type="ECO:0000313" key="6">
    <source>
        <dbReference type="EMBL" id="AZQ93028.1"/>
    </source>
</evidence>
<dbReference type="PANTHER" id="PTHR36115">
    <property type="entry name" value="PROLINE-RICH ANTIGEN HOMOLOG-RELATED"/>
    <property type="match status" value="1"/>
</dbReference>
<dbReference type="GO" id="GO:0005886">
    <property type="term" value="C:plasma membrane"/>
    <property type="evidence" value="ECO:0007669"/>
    <property type="project" value="UniProtKB-SubCell"/>
</dbReference>
<dbReference type="Proteomes" id="UP000280228">
    <property type="component" value="Chromosome"/>
</dbReference>
<evidence type="ECO:0000256" key="1">
    <source>
        <dbReference type="ARBA" id="ARBA00004651"/>
    </source>
</evidence>
<evidence type="ECO:0000256" key="4">
    <source>
        <dbReference type="ARBA" id="ARBA00022989"/>
    </source>
</evidence>
<dbReference type="EMBL" id="CP034662">
    <property type="protein sequence ID" value="AZQ93028.1"/>
    <property type="molecule type" value="Genomic_DNA"/>
</dbReference>
<organism evidence="6 7">
    <name type="scientific">Moraxella catarrhalis</name>
    <name type="common">Branhamella catarrhalis</name>
    <dbReference type="NCBI Taxonomy" id="480"/>
    <lineage>
        <taxon>Bacteria</taxon>
        <taxon>Pseudomonadati</taxon>
        <taxon>Pseudomonadota</taxon>
        <taxon>Gammaproteobacteria</taxon>
        <taxon>Moraxellales</taxon>
        <taxon>Moraxellaceae</taxon>
        <taxon>Moraxella</taxon>
    </lineage>
</organism>
<comment type="subcellular location">
    <subcellularLocation>
        <location evidence="1">Cell membrane</location>
        <topology evidence="1">Multi-pass membrane protein</topology>
    </subcellularLocation>
</comment>
<evidence type="ECO:0000313" key="7">
    <source>
        <dbReference type="Proteomes" id="UP000280228"/>
    </source>
</evidence>
<reference evidence="6 7" key="1">
    <citation type="submission" date="2018-12" db="EMBL/GenBank/DDBJ databases">
        <title>Persistence of Moraxella catarrhalis in Chronic Obstructive Pulmonary Disease and Regulation of the Hag/MID Adhesin.</title>
        <authorList>
            <person name="Murphy T."/>
            <person name="Zhao X."/>
            <person name="Vyas G."/>
            <person name="Aluvathingal J."/>
            <person name="Nadendla S."/>
            <person name="Tallon L."/>
            <person name="Tettelin H."/>
        </authorList>
    </citation>
    <scope>NUCLEOTIDE SEQUENCE [LARGE SCALE GENOMIC DNA]</scope>
    <source>
        <strain evidence="6 7">46P58B1</strain>
    </source>
</reference>
<keyword evidence="5" id="KW-0472">Membrane</keyword>
<gene>
    <name evidence="6" type="ORF">EJK53_2077</name>
</gene>
<dbReference type="KEGG" id="mcat:MC25239_01667"/>
<dbReference type="AlphaFoldDB" id="A0A3A9SLX7"/>
<evidence type="ECO:0000256" key="5">
    <source>
        <dbReference type="ARBA" id="ARBA00023136"/>
    </source>
</evidence>
<dbReference type="OMA" id="YVGFWAR"/>
<dbReference type="InterPro" id="IPR051791">
    <property type="entry name" value="Pra-immunoreactive"/>
</dbReference>
<proteinExistence type="predicted"/>
<dbReference type="KEGG" id="mcs:DR90_207"/>
<evidence type="ECO:0000256" key="2">
    <source>
        <dbReference type="ARBA" id="ARBA00022475"/>
    </source>
</evidence>
<dbReference type="RefSeq" id="WP_003661520.1">
    <property type="nucleotide sequence ID" value="NZ_CP007669.1"/>
</dbReference>